<comment type="caution">
    <text evidence="2">The sequence shown here is derived from an EMBL/GenBank/DDBJ whole genome shotgun (WGS) entry which is preliminary data.</text>
</comment>
<evidence type="ECO:0000313" key="3">
    <source>
        <dbReference type="Proteomes" id="UP001459277"/>
    </source>
</evidence>
<feature type="compositionally biased region" description="Basic and acidic residues" evidence="1">
    <location>
        <begin position="13"/>
        <end position="29"/>
    </location>
</feature>
<keyword evidence="3" id="KW-1185">Reference proteome</keyword>
<reference evidence="2 3" key="1">
    <citation type="submission" date="2024-01" db="EMBL/GenBank/DDBJ databases">
        <title>A telomere-to-telomere, gap-free genome of sweet tea (Lithocarpus litseifolius).</title>
        <authorList>
            <person name="Zhou J."/>
        </authorList>
    </citation>
    <scope>NUCLEOTIDE SEQUENCE [LARGE SCALE GENOMIC DNA]</scope>
    <source>
        <strain evidence="2">Zhou-2022a</strain>
        <tissue evidence="2">Leaf</tissue>
    </source>
</reference>
<dbReference type="PANTHER" id="PTHR38378:SF3">
    <property type="entry name" value="MYOSIN HEAVY CHAIN-LIKE PROTEIN"/>
    <property type="match status" value="1"/>
</dbReference>
<organism evidence="2 3">
    <name type="scientific">Lithocarpus litseifolius</name>
    <dbReference type="NCBI Taxonomy" id="425828"/>
    <lineage>
        <taxon>Eukaryota</taxon>
        <taxon>Viridiplantae</taxon>
        <taxon>Streptophyta</taxon>
        <taxon>Embryophyta</taxon>
        <taxon>Tracheophyta</taxon>
        <taxon>Spermatophyta</taxon>
        <taxon>Magnoliopsida</taxon>
        <taxon>eudicotyledons</taxon>
        <taxon>Gunneridae</taxon>
        <taxon>Pentapetalae</taxon>
        <taxon>rosids</taxon>
        <taxon>fabids</taxon>
        <taxon>Fagales</taxon>
        <taxon>Fagaceae</taxon>
        <taxon>Lithocarpus</taxon>
    </lineage>
</organism>
<accession>A0AAW2DMJ7</accession>
<dbReference type="PANTHER" id="PTHR38378">
    <property type="entry name" value="MYOSIN HEAVY CHAIN-LIKE PROTEIN"/>
    <property type="match status" value="1"/>
</dbReference>
<evidence type="ECO:0000256" key="1">
    <source>
        <dbReference type="SAM" id="MobiDB-lite"/>
    </source>
</evidence>
<proteinExistence type="predicted"/>
<dbReference type="AlphaFoldDB" id="A0AAW2DMJ7"/>
<gene>
    <name evidence="2" type="ORF">SO802_006895</name>
</gene>
<dbReference type="EMBL" id="JAZDWU010000002">
    <property type="protein sequence ID" value="KAL0011787.1"/>
    <property type="molecule type" value="Genomic_DNA"/>
</dbReference>
<sequence length="377" mass="42430">MIACWQGNRNQPKHNENESEGEGERRVSLDGEVEGGLEGGGRQRTERVRVRLDPFSFIFCKNMNWSRAFSSPDLVPPSTNYNENSEECSLEGVSTNVKLLLKLIQDHNEASTKDNDERMLQTVAGMITIIDDVKSRIENFQSSGKKKELRRCHTDVKHNAPKDKKSQDPVTDEKERLRKQLNASLAAQKNLEVMCSSLGKEKEIIASELARKVQELNGMEELTNDLKAQNEILLGKLQTCKEEHKEKKSGGMEAQGNVSLLERNKTLAEKLLKSLDAYRSLKRKFKDTKEENIAILAAMEEMGMEVKAGLDKICSLKQRMAASKNKKPVDNVEEEISALEHLFEGFNMKIKKYGHNKKSDCVKPKAGINASKPSVLA</sequence>
<feature type="region of interest" description="Disordered" evidence="1">
    <location>
        <begin position="141"/>
        <end position="175"/>
    </location>
</feature>
<evidence type="ECO:0000313" key="2">
    <source>
        <dbReference type="EMBL" id="KAL0011787.1"/>
    </source>
</evidence>
<name>A0AAW2DMJ7_9ROSI</name>
<feature type="compositionally biased region" description="Basic and acidic residues" evidence="1">
    <location>
        <begin position="151"/>
        <end position="175"/>
    </location>
</feature>
<feature type="region of interest" description="Disordered" evidence="1">
    <location>
        <begin position="1"/>
        <end position="42"/>
    </location>
</feature>
<protein>
    <submittedName>
        <fullName evidence="2">Uncharacterized protein</fullName>
    </submittedName>
</protein>
<dbReference type="Proteomes" id="UP001459277">
    <property type="component" value="Unassembled WGS sequence"/>
</dbReference>